<evidence type="ECO:0000313" key="3">
    <source>
        <dbReference type="Proteomes" id="UP000013827"/>
    </source>
</evidence>
<reference evidence="2" key="2">
    <citation type="submission" date="2024-10" db="UniProtKB">
        <authorList>
            <consortium name="EnsemblProtists"/>
        </authorList>
    </citation>
    <scope>IDENTIFICATION</scope>
</reference>
<keyword evidence="1" id="KW-0812">Transmembrane</keyword>
<dbReference type="GeneID" id="17264017"/>
<dbReference type="HOGENOM" id="CLU_1113059_0_0_1"/>
<dbReference type="PaxDb" id="2903-EOD17809"/>
<keyword evidence="1" id="KW-0472">Membrane</keyword>
<reference evidence="3" key="1">
    <citation type="journal article" date="2013" name="Nature">
        <title>Pan genome of the phytoplankton Emiliania underpins its global distribution.</title>
        <authorList>
            <person name="Read B.A."/>
            <person name="Kegel J."/>
            <person name="Klute M.J."/>
            <person name="Kuo A."/>
            <person name="Lefebvre S.C."/>
            <person name="Maumus F."/>
            <person name="Mayer C."/>
            <person name="Miller J."/>
            <person name="Monier A."/>
            <person name="Salamov A."/>
            <person name="Young J."/>
            <person name="Aguilar M."/>
            <person name="Claverie J.M."/>
            <person name="Frickenhaus S."/>
            <person name="Gonzalez K."/>
            <person name="Herman E.K."/>
            <person name="Lin Y.C."/>
            <person name="Napier J."/>
            <person name="Ogata H."/>
            <person name="Sarno A.F."/>
            <person name="Shmutz J."/>
            <person name="Schroeder D."/>
            <person name="de Vargas C."/>
            <person name="Verret F."/>
            <person name="von Dassow P."/>
            <person name="Valentin K."/>
            <person name="Van de Peer Y."/>
            <person name="Wheeler G."/>
            <person name="Dacks J.B."/>
            <person name="Delwiche C.F."/>
            <person name="Dyhrman S.T."/>
            <person name="Glockner G."/>
            <person name="John U."/>
            <person name="Richards T."/>
            <person name="Worden A.Z."/>
            <person name="Zhang X."/>
            <person name="Grigoriev I.V."/>
            <person name="Allen A.E."/>
            <person name="Bidle K."/>
            <person name="Borodovsky M."/>
            <person name="Bowler C."/>
            <person name="Brownlee C."/>
            <person name="Cock J.M."/>
            <person name="Elias M."/>
            <person name="Gladyshev V.N."/>
            <person name="Groth M."/>
            <person name="Guda C."/>
            <person name="Hadaegh A."/>
            <person name="Iglesias-Rodriguez M.D."/>
            <person name="Jenkins J."/>
            <person name="Jones B.M."/>
            <person name="Lawson T."/>
            <person name="Leese F."/>
            <person name="Lindquist E."/>
            <person name="Lobanov A."/>
            <person name="Lomsadze A."/>
            <person name="Malik S.B."/>
            <person name="Marsh M.E."/>
            <person name="Mackinder L."/>
            <person name="Mock T."/>
            <person name="Mueller-Roeber B."/>
            <person name="Pagarete A."/>
            <person name="Parker M."/>
            <person name="Probert I."/>
            <person name="Quesneville H."/>
            <person name="Raines C."/>
            <person name="Rensing S.A."/>
            <person name="Riano-Pachon D.M."/>
            <person name="Richier S."/>
            <person name="Rokitta S."/>
            <person name="Shiraiwa Y."/>
            <person name="Soanes D.M."/>
            <person name="van der Giezen M."/>
            <person name="Wahlund T.M."/>
            <person name="Williams B."/>
            <person name="Wilson W."/>
            <person name="Wolfe G."/>
            <person name="Wurch L.L."/>
        </authorList>
    </citation>
    <scope>NUCLEOTIDE SEQUENCE</scope>
</reference>
<feature type="transmembrane region" description="Helical" evidence="1">
    <location>
        <begin position="137"/>
        <end position="159"/>
    </location>
</feature>
<evidence type="ECO:0000313" key="2">
    <source>
        <dbReference type="EnsemblProtists" id="EOD17809"/>
    </source>
</evidence>
<sequence length="250" mass="26745">MRLDIARPFFVVIGIDIGRSPLTTATVKKCSATRMLTAVDDLAGFAIYCCFFLYCIPWLLQRRLPGALTLYMSNVDIIANVLCSSESTRAGLFGRLYLSSPDDLFTSFSFSFISWISLVGISHGVSTVASRRDPHTALKVAAFMMAVTFMLPSVLLPNLLKDGGLAEPLLPPGDEARRLAAKIAVGAATGAALVGFESLVLFHPHGFGLRPHPCSGGVGEGASRQLGEEFLPFASPEKSALMESASDGER</sequence>
<feature type="transmembrane region" description="Helical" evidence="1">
    <location>
        <begin position="42"/>
        <end position="60"/>
    </location>
</feature>
<feature type="transmembrane region" description="Helical" evidence="1">
    <location>
        <begin position="104"/>
        <end position="125"/>
    </location>
</feature>
<dbReference type="KEGG" id="ehx:EMIHUDRAFT_209789"/>
<organism evidence="2 3">
    <name type="scientific">Emiliania huxleyi (strain CCMP1516)</name>
    <dbReference type="NCBI Taxonomy" id="280463"/>
    <lineage>
        <taxon>Eukaryota</taxon>
        <taxon>Haptista</taxon>
        <taxon>Haptophyta</taxon>
        <taxon>Prymnesiophyceae</taxon>
        <taxon>Isochrysidales</taxon>
        <taxon>Noelaerhabdaceae</taxon>
        <taxon>Emiliania</taxon>
    </lineage>
</organism>
<keyword evidence="1" id="KW-1133">Transmembrane helix</keyword>
<proteinExistence type="predicted"/>
<protein>
    <submittedName>
        <fullName evidence="2">Uncharacterized protein</fullName>
    </submittedName>
</protein>
<dbReference type="RefSeq" id="XP_005770238.1">
    <property type="nucleotide sequence ID" value="XM_005770181.1"/>
</dbReference>
<feature type="transmembrane region" description="Helical" evidence="1">
    <location>
        <begin position="179"/>
        <end position="202"/>
    </location>
</feature>
<keyword evidence="3" id="KW-1185">Reference proteome</keyword>
<dbReference type="EnsemblProtists" id="EOD17809">
    <property type="protein sequence ID" value="EOD17809"/>
    <property type="gene ID" value="EMIHUDRAFT_209789"/>
</dbReference>
<dbReference type="Proteomes" id="UP000013827">
    <property type="component" value="Unassembled WGS sequence"/>
</dbReference>
<dbReference type="AlphaFoldDB" id="A0A0D3J2S4"/>
<name>A0A0D3J2S4_EMIH1</name>
<accession>A0A0D3J2S4</accession>
<evidence type="ECO:0000256" key="1">
    <source>
        <dbReference type="SAM" id="Phobius"/>
    </source>
</evidence>